<sequence>MRLLRPKISTSASSGCNFRRRFHLSIALKQLSTPSSSSTTTIKKKSRSTIEANERQFRIPLVPERIIPINKHDITIDNESNIKLNSPITLQQAWNYFYATKQCLSFEKKKEVEAVRRKWFAMTNLMREDIRLAYQDLLQSGKDVWNKQHVHLKLTLSENISALTGVRFSFSDDGSGKVIVDDEVNLHHAEKYFNECASSSIEISNNVRSSFETLSNEEKLAYRDAYLELLSSGRDMYNGKIVPLTGTPSQNDDHPYIEPDPEEDIEIKIFKPQNRAQVCRFYVSFASYQYLPVVYRNSQDHSTVAAAAEAMAQNQYYSFSAARKDHYKTLFFDWYSRKKVSSMSSQTNSKGKAETTREITNNDAFHYFCHQKSRQTGEKFLLALGAAEWRKLSDQERDNYKSVYQKIVDSGYCMHKLGLIPIHGKESIAKWPKQTMSMKTVRGYHYLKRSLQLNKLDEDVRDQLTIEWSNLGKSEKNALLEELKQLVYEGKGECSTPEMITKIVNIGRSLDSQTEGIVPTRDKVRLYYIRKRSKELSITGLRPSAINKMASNEWKEMTLQEYDKIDREYRSKMPSESQIDSTEKDGGKGN</sequence>
<feature type="region of interest" description="Disordered" evidence="1">
    <location>
        <begin position="568"/>
        <end position="590"/>
    </location>
</feature>
<protein>
    <submittedName>
        <fullName evidence="2">Uncharacterized protein</fullName>
    </submittedName>
</protein>
<dbReference type="AlphaFoldDB" id="A0A8J5QPL4"/>
<organism evidence="2 3">
    <name type="scientific">[Candida] subhashii</name>
    <dbReference type="NCBI Taxonomy" id="561895"/>
    <lineage>
        <taxon>Eukaryota</taxon>
        <taxon>Fungi</taxon>
        <taxon>Dikarya</taxon>
        <taxon>Ascomycota</taxon>
        <taxon>Saccharomycotina</taxon>
        <taxon>Pichiomycetes</taxon>
        <taxon>Debaryomycetaceae</taxon>
        <taxon>Spathaspora</taxon>
    </lineage>
</organism>
<dbReference type="RefSeq" id="XP_049264548.1">
    <property type="nucleotide sequence ID" value="XM_049405896.1"/>
</dbReference>
<reference evidence="2 3" key="1">
    <citation type="journal article" date="2021" name="DNA Res.">
        <title>Genome analysis of Candida subhashii reveals its hybrid nature and dual mitochondrial genome conformations.</title>
        <authorList>
            <person name="Mixao V."/>
            <person name="Hegedusova E."/>
            <person name="Saus E."/>
            <person name="Pryszcz L.P."/>
            <person name="Cillingova A."/>
            <person name="Nosek J."/>
            <person name="Gabaldon T."/>
        </authorList>
    </citation>
    <scope>NUCLEOTIDE SEQUENCE [LARGE SCALE GENOMIC DNA]</scope>
    <source>
        <strain evidence="2 3">CBS 10753</strain>
    </source>
</reference>
<evidence type="ECO:0000313" key="3">
    <source>
        <dbReference type="Proteomes" id="UP000694255"/>
    </source>
</evidence>
<feature type="compositionally biased region" description="Basic and acidic residues" evidence="1">
    <location>
        <begin position="581"/>
        <end position="590"/>
    </location>
</feature>
<evidence type="ECO:0000256" key="1">
    <source>
        <dbReference type="SAM" id="MobiDB-lite"/>
    </source>
</evidence>
<proteinExistence type="predicted"/>
<accession>A0A8J5QPL4</accession>
<comment type="caution">
    <text evidence="2">The sequence shown here is derived from an EMBL/GenBank/DDBJ whole genome shotgun (WGS) entry which is preliminary data.</text>
</comment>
<evidence type="ECO:0000313" key="2">
    <source>
        <dbReference type="EMBL" id="KAG7664316.1"/>
    </source>
</evidence>
<dbReference type="OrthoDB" id="4008151at2759"/>
<name>A0A8J5QPL4_9ASCO</name>
<keyword evidence="3" id="KW-1185">Reference proteome</keyword>
<dbReference type="GeneID" id="73468975"/>
<dbReference type="Proteomes" id="UP000694255">
    <property type="component" value="Unassembled WGS sequence"/>
</dbReference>
<dbReference type="EMBL" id="JAGSYN010000099">
    <property type="protein sequence ID" value="KAG7664316.1"/>
    <property type="molecule type" value="Genomic_DNA"/>
</dbReference>
<gene>
    <name evidence="2" type="ORF">J8A68_002174</name>
</gene>